<dbReference type="InterPro" id="IPR000808">
    <property type="entry name" value="Mrp-like_CS"/>
</dbReference>
<evidence type="ECO:0000256" key="3">
    <source>
        <dbReference type="ARBA" id="ARBA00022485"/>
    </source>
</evidence>
<evidence type="ECO:0000256" key="2">
    <source>
        <dbReference type="ARBA" id="ARBA00004430"/>
    </source>
</evidence>
<dbReference type="Gene3D" id="3.40.50.300">
    <property type="entry name" value="P-loop containing nucleotide triphosphate hydrolases"/>
    <property type="match status" value="1"/>
</dbReference>
<keyword evidence="4" id="KW-0963">Cytoplasm</keyword>
<dbReference type="STRING" id="1965070.A0A3S3P2K4"/>
<comment type="subcellular location">
    <subcellularLocation>
        <location evidence="2">Cytoplasm</location>
        <location evidence="2">Cytoskeleton</location>
        <location evidence="2">Cilium axoneme</location>
    </subcellularLocation>
    <subcellularLocation>
        <location evidence="1">Cytoplasm</location>
        <location evidence="1">Cytoskeleton</location>
        <location evidence="1">Microtubule organizing center</location>
        <location evidence="1">Centrosome</location>
        <location evidence="1">Centriole</location>
    </subcellularLocation>
</comment>
<evidence type="ECO:0000313" key="14">
    <source>
        <dbReference type="EMBL" id="RWS10666.1"/>
    </source>
</evidence>
<evidence type="ECO:0000256" key="8">
    <source>
        <dbReference type="ARBA" id="ARBA00023004"/>
    </source>
</evidence>
<keyword evidence="9" id="KW-0411">Iron-sulfur</keyword>
<comment type="function">
    <text evidence="10">Component of the cytosolic iron-sulfur (Fe/S) protein assembly (CIA) machinery. Required for maturation of extramitochondrial Fe-S proteins. The NUBP1-NUBP2 heterotetramer forms a Fe-S scaffold complex, mediating the de novo assembly of an Fe-S cluster and its transfer to target apoproteins. Negatively regulates cilium formation and structure.</text>
</comment>
<dbReference type="FunFam" id="3.40.50.300:FF:000796">
    <property type="entry name" value="Cytosolic Fe-S cluster assembly factor NUBP2"/>
    <property type="match status" value="1"/>
</dbReference>
<keyword evidence="6" id="KW-0547">Nucleotide-binding</keyword>
<keyword evidence="8" id="KW-0408">Iron</keyword>
<dbReference type="EMBL" id="NCKU01005512">
    <property type="protein sequence ID" value="RWS04478.1"/>
    <property type="molecule type" value="Genomic_DNA"/>
</dbReference>
<comment type="subunit">
    <text evidence="11">Heterotetramer of 2 NUBP1 and 2 NUBP2 chains. Interacts with KIFC1. Interacts with NUBP1.</text>
</comment>
<organism evidence="14 15">
    <name type="scientific">Dinothrombium tinctorium</name>
    <dbReference type="NCBI Taxonomy" id="1965070"/>
    <lineage>
        <taxon>Eukaryota</taxon>
        <taxon>Metazoa</taxon>
        <taxon>Ecdysozoa</taxon>
        <taxon>Arthropoda</taxon>
        <taxon>Chelicerata</taxon>
        <taxon>Arachnida</taxon>
        <taxon>Acari</taxon>
        <taxon>Acariformes</taxon>
        <taxon>Trombidiformes</taxon>
        <taxon>Prostigmata</taxon>
        <taxon>Anystina</taxon>
        <taxon>Parasitengona</taxon>
        <taxon>Trombidioidea</taxon>
        <taxon>Trombidiidae</taxon>
        <taxon>Dinothrombium</taxon>
    </lineage>
</organism>
<accession>A0A3S3P2K4</accession>
<dbReference type="SUPFAM" id="SSF52540">
    <property type="entry name" value="P-loop containing nucleoside triphosphate hydrolases"/>
    <property type="match status" value="1"/>
</dbReference>
<evidence type="ECO:0000256" key="9">
    <source>
        <dbReference type="ARBA" id="ARBA00023014"/>
    </source>
</evidence>
<dbReference type="GO" id="GO:0005814">
    <property type="term" value="C:centriole"/>
    <property type="evidence" value="ECO:0007669"/>
    <property type="project" value="UniProtKB-SubCell"/>
</dbReference>
<dbReference type="GO" id="GO:0046872">
    <property type="term" value="F:metal ion binding"/>
    <property type="evidence" value="ECO:0007669"/>
    <property type="project" value="UniProtKB-KW"/>
</dbReference>
<dbReference type="PROSITE" id="PS01215">
    <property type="entry name" value="MRP"/>
    <property type="match status" value="1"/>
</dbReference>
<dbReference type="GO" id="GO:0005930">
    <property type="term" value="C:axoneme"/>
    <property type="evidence" value="ECO:0007669"/>
    <property type="project" value="UniProtKB-SubCell"/>
</dbReference>
<evidence type="ECO:0000256" key="6">
    <source>
        <dbReference type="ARBA" id="ARBA00022741"/>
    </source>
</evidence>
<dbReference type="PANTHER" id="PTHR23264:SF19">
    <property type="entry name" value="CYTOSOLIC FE-S CLUSTER ASSEMBLY FACTOR NUBP2"/>
    <property type="match status" value="1"/>
</dbReference>
<sequence length="258" mass="28396">MSLQKVKCVLLIISGKGGVGKSTSAVQLALSLAEEGKKVALLDTDICGPSIPRMLDLNDCSVLQSERGWLPATITRSLSPSNHCFFTDENSAVIWRGPKKNSMIRQFINDVDWGELDYLVIDTPPGTSDEHISIVECLREQQKPDGAILITTPQILSINDVRRELTFCRKANIPIMGILENMSGYVCPHCSECTNIFSKGGGQSLAQYANVPYLGSIPIDPNLGECAEFGRNYIEQFKSSEAAQRFKTIARNLIEEVQ</sequence>
<dbReference type="AlphaFoldDB" id="A0A3S3P2K4"/>
<evidence type="ECO:0000256" key="10">
    <source>
        <dbReference type="ARBA" id="ARBA00053368"/>
    </source>
</evidence>
<evidence type="ECO:0000256" key="7">
    <source>
        <dbReference type="ARBA" id="ARBA00022840"/>
    </source>
</evidence>
<keyword evidence="5" id="KW-0479">Metal-binding</keyword>
<reference evidence="14 15" key="1">
    <citation type="journal article" date="2018" name="Gigascience">
        <title>Genomes of trombidid mites reveal novel predicted allergens and laterally-transferred genes associated with secondary metabolism.</title>
        <authorList>
            <person name="Dong X."/>
            <person name="Chaisiri K."/>
            <person name="Xia D."/>
            <person name="Armstrong S.D."/>
            <person name="Fang Y."/>
            <person name="Donnelly M.J."/>
            <person name="Kadowaki T."/>
            <person name="McGarry J.W."/>
            <person name="Darby A.C."/>
            <person name="Makepeace B.L."/>
        </authorList>
    </citation>
    <scope>NUCLEOTIDE SEQUENCE [LARGE SCALE GENOMIC DNA]</scope>
    <source>
        <strain evidence="14">UoL-WK</strain>
    </source>
</reference>
<protein>
    <submittedName>
        <fullName evidence="14">Cytosolic Fe-S cluster assembly factor NUBP2-like protein</fullName>
    </submittedName>
</protein>
<dbReference type="GO" id="GO:0140663">
    <property type="term" value="F:ATP-dependent FeS chaperone activity"/>
    <property type="evidence" value="ECO:0007669"/>
    <property type="project" value="InterPro"/>
</dbReference>
<dbReference type="GO" id="GO:0016226">
    <property type="term" value="P:iron-sulfur cluster assembly"/>
    <property type="evidence" value="ECO:0007669"/>
    <property type="project" value="InterPro"/>
</dbReference>
<name>A0A3S3P2K4_9ACAR</name>
<evidence type="ECO:0000313" key="13">
    <source>
        <dbReference type="EMBL" id="RWS04504.1"/>
    </source>
</evidence>
<comment type="caution">
    <text evidence="14">The sequence shown here is derived from an EMBL/GenBank/DDBJ whole genome shotgun (WGS) entry which is preliminary data.</text>
</comment>
<gene>
    <name evidence="12" type="ORF">B4U79_03994</name>
    <name evidence="13" type="ORF">B4U79_15191</name>
    <name evidence="14" type="ORF">B4U79_16093</name>
</gene>
<evidence type="ECO:0000313" key="15">
    <source>
        <dbReference type="Proteomes" id="UP000285301"/>
    </source>
</evidence>
<dbReference type="Pfam" id="PF10609">
    <property type="entry name" value="ParA"/>
    <property type="match status" value="1"/>
</dbReference>
<evidence type="ECO:0000256" key="4">
    <source>
        <dbReference type="ARBA" id="ARBA00022490"/>
    </source>
</evidence>
<proteinExistence type="inferred from homology"/>
<dbReference type="GO" id="GO:0051539">
    <property type="term" value="F:4 iron, 4 sulfur cluster binding"/>
    <property type="evidence" value="ECO:0007669"/>
    <property type="project" value="UniProtKB-KW"/>
</dbReference>
<dbReference type="CDD" id="cd02037">
    <property type="entry name" value="Mrp_NBP35"/>
    <property type="match status" value="1"/>
</dbReference>
<dbReference type="GO" id="GO:0005634">
    <property type="term" value="C:nucleus"/>
    <property type="evidence" value="ECO:0007669"/>
    <property type="project" value="UniProtKB-ARBA"/>
</dbReference>
<dbReference type="InterPro" id="IPR033756">
    <property type="entry name" value="YlxH/NBP35"/>
</dbReference>
<dbReference type="GO" id="GO:0005829">
    <property type="term" value="C:cytosol"/>
    <property type="evidence" value="ECO:0007669"/>
    <property type="project" value="TreeGrafter"/>
</dbReference>
<dbReference type="OrthoDB" id="1741334at2759"/>
<dbReference type="PANTHER" id="PTHR23264">
    <property type="entry name" value="NUCLEOTIDE-BINDING PROTEIN NBP35 YEAST -RELATED"/>
    <property type="match status" value="1"/>
</dbReference>
<dbReference type="EMBL" id="NCKU01005491">
    <property type="protein sequence ID" value="RWS04504.1"/>
    <property type="molecule type" value="Genomic_DNA"/>
</dbReference>
<evidence type="ECO:0000313" key="12">
    <source>
        <dbReference type="EMBL" id="RWS04478.1"/>
    </source>
</evidence>
<evidence type="ECO:0000256" key="1">
    <source>
        <dbReference type="ARBA" id="ARBA00004114"/>
    </source>
</evidence>
<dbReference type="Proteomes" id="UP000285301">
    <property type="component" value="Unassembled WGS sequence"/>
</dbReference>
<dbReference type="EMBL" id="NCKU01002014">
    <property type="protein sequence ID" value="RWS10666.1"/>
    <property type="molecule type" value="Genomic_DNA"/>
</dbReference>
<reference evidence="14" key="2">
    <citation type="submission" date="2018-11" db="EMBL/GenBank/DDBJ databases">
        <title>Trombidioid mite genomics.</title>
        <authorList>
            <person name="Dong X."/>
        </authorList>
    </citation>
    <scope>NUCLEOTIDE SEQUENCE</scope>
    <source>
        <strain evidence="14">UoL-WK</strain>
    </source>
</reference>
<dbReference type="HAMAP" id="MF_02040">
    <property type="entry name" value="Mrp_NBP35"/>
    <property type="match status" value="1"/>
</dbReference>
<keyword evidence="7" id="KW-0067">ATP-binding</keyword>
<evidence type="ECO:0000256" key="5">
    <source>
        <dbReference type="ARBA" id="ARBA00022723"/>
    </source>
</evidence>
<dbReference type="GO" id="GO:0005524">
    <property type="term" value="F:ATP binding"/>
    <property type="evidence" value="ECO:0007669"/>
    <property type="project" value="UniProtKB-KW"/>
</dbReference>
<evidence type="ECO:0000256" key="11">
    <source>
        <dbReference type="ARBA" id="ARBA00065349"/>
    </source>
</evidence>
<dbReference type="InterPro" id="IPR019591">
    <property type="entry name" value="Mrp/NBP35_ATP-bd"/>
</dbReference>
<keyword evidence="15" id="KW-1185">Reference proteome</keyword>
<keyword evidence="3" id="KW-0004">4Fe-4S</keyword>
<dbReference type="InterPro" id="IPR027417">
    <property type="entry name" value="P-loop_NTPase"/>
</dbReference>